<dbReference type="EMBL" id="JABBJJ010000098">
    <property type="protein sequence ID" value="NMO17424.1"/>
    <property type="molecule type" value="Genomic_DNA"/>
</dbReference>
<evidence type="ECO:0000313" key="1">
    <source>
        <dbReference type="EMBL" id="NMO17424.1"/>
    </source>
</evidence>
<accession>A0A848LI80</accession>
<organism evidence="1 2">
    <name type="scientific">Pyxidicoccus fallax</name>
    <dbReference type="NCBI Taxonomy" id="394095"/>
    <lineage>
        <taxon>Bacteria</taxon>
        <taxon>Pseudomonadati</taxon>
        <taxon>Myxococcota</taxon>
        <taxon>Myxococcia</taxon>
        <taxon>Myxococcales</taxon>
        <taxon>Cystobacterineae</taxon>
        <taxon>Myxococcaceae</taxon>
        <taxon>Pyxidicoccus</taxon>
    </lineage>
</organism>
<evidence type="ECO:0008006" key="3">
    <source>
        <dbReference type="Google" id="ProtNLM"/>
    </source>
</evidence>
<sequence length="393" mass="44275">MSGGIPPEVEAELFGDDEYRAAFGEDLSFTLDLDKWSTGLDLDVVMDRFRKEIANAVKKEGRLRAIVRSEIFPRLPGRQQAFPEAGIYEVTPEEVSLIHERLLFRGKVDAVTGSSASHDSLPIGISQIGVAVVGYGGTSGAFSQRLFRKEMSSRSTDPMQEAMDYINMRQNRFRGRKDTMSRLARRGIRTYAERAALLSKSSAEWRMGLGNPCAHELLSGSGYMSLLELSLRVLRRLIHEHKKFVFVSDALQDRGFLTMGFALDAGEYVILETLQSDGEELVEGWQYGDRSKRLAWDFVRQSCPHVVKGLFRVSDHSPPRLFYAHREHFHEAACIAMADSILRPERAFPMLLDVAEMSCRSAFGDDGFLGLVHDAYAQADANLQYFSERGMRR</sequence>
<proteinExistence type="predicted"/>
<dbReference type="RefSeq" id="WP_169346705.1">
    <property type="nucleotide sequence ID" value="NZ_JABBJJ010000098.1"/>
</dbReference>
<comment type="caution">
    <text evidence="1">The sequence shown here is derived from an EMBL/GenBank/DDBJ whole genome shotgun (WGS) entry which is preliminary data.</text>
</comment>
<keyword evidence="2" id="KW-1185">Reference proteome</keyword>
<protein>
    <recommendedName>
        <fullName evidence="3">NurA domain-containing protein</fullName>
    </recommendedName>
</protein>
<evidence type="ECO:0000313" key="2">
    <source>
        <dbReference type="Proteomes" id="UP000518300"/>
    </source>
</evidence>
<dbReference type="AlphaFoldDB" id="A0A848LI80"/>
<gene>
    <name evidence="1" type="ORF">HG543_21535</name>
</gene>
<dbReference type="Proteomes" id="UP000518300">
    <property type="component" value="Unassembled WGS sequence"/>
</dbReference>
<reference evidence="1 2" key="1">
    <citation type="submission" date="2020-04" db="EMBL/GenBank/DDBJ databases">
        <title>Draft genome of Pyxidicoccus fallax type strain.</title>
        <authorList>
            <person name="Whitworth D.E."/>
        </authorList>
    </citation>
    <scope>NUCLEOTIDE SEQUENCE [LARGE SCALE GENOMIC DNA]</scope>
    <source>
        <strain evidence="1 2">DSM 14698</strain>
    </source>
</reference>
<name>A0A848LI80_9BACT</name>